<dbReference type="CDD" id="cd01763">
    <property type="entry name" value="Ubl_SUMO_like"/>
    <property type="match status" value="1"/>
</dbReference>
<dbReference type="GeneID" id="17038214"/>
<dbReference type="InterPro" id="IPR027443">
    <property type="entry name" value="IPNS-like_sf"/>
</dbReference>
<keyword evidence="3" id="KW-1185">Reference proteome</keyword>
<evidence type="ECO:0000313" key="2">
    <source>
        <dbReference type="EMBL" id="EIE20238.1"/>
    </source>
</evidence>
<dbReference type="InterPro" id="IPR029071">
    <property type="entry name" value="Ubiquitin-like_domsf"/>
</dbReference>
<protein>
    <recommendedName>
        <fullName evidence="4">Rad60/SUMO-like domain-containing protein</fullName>
    </recommendedName>
</protein>
<organism evidence="2 3">
    <name type="scientific">Coccomyxa subellipsoidea (strain C-169)</name>
    <name type="common">Green microalga</name>
    <dbReference type="NCBI Taxonomy" id="574566"/>
    <lineage>
        <taxon>Eukaryota</taxon>
        <taxon>Viridiplantae</taxon>
        <taxon>Chlorophyta</taxon>
        <taxon>core chlorophytes</taxon>
        <taxon>Trebouxiophyceae</taxon>
        <taxon>Trebouxiophyceae incertae sedis</taxon>
        <taxon>Coccomyxaceae</taxon>
        <taxon>Coccomyxa</taxon>
        <taxon>Coccomyxa subellipsoidea</taxon>
    </lineage>
</organism>
<reference evidence="2 3" key="1">
    <citation type="journal article" date="2012" name="Genome Biol.">
        <title>The genome of the polar eukaryotic microalga coccomyxa subellipsoidea reveals traits of cold adaptation.</title>
        <authorList>
            <person name="Blanc G."/>
            <person name="Agarkova I."/>
            <person name="Grimwood J."/>
            <person name="Kuo A."/>
            <person name="Brueggeman A."/>
            <person name="Dunigan D."/>
            <person name="Gurnon J."/>
            <person name="Ladunga I."/>
            <person name="Lindquist E."/>
            <person name="Lucas S."/>
            <person name="Pangilinan J."/>
            <person name="Proschold T."/>
            <person name="Salamov A."/>
            <person name="Schmutz J."/>
            <person name="Weeks D."/>
            <person name="Yamada T."/>
            <person name="Claverie J.M."/>
            <person name="Grigoriev I."/>
            <person name="Van Etten J."/>
            <person name="Lomsadze A."/>
            <person name="Borodovsky M."/>
        </authorList>
    </citation>
    <scope>NUCLEOTIDE SEQUENCE [LARGE SCALE GENOMIC DNA]</scope>
    <source>
        <strain evidence="2 3">C-169</strain>
    </source>
</reference>
<feature type="region of interest" description="Disordered" evidence="1">
    <location>
        <begin position="197"/>
        <end position="255"/>
    </location>
</feature>
<name>I0YPB9_COCSC</name>
<proteinExistence type="predicted"/>
<gene>
    <name evidence="2" type="ORF">COCSUDRAFT_67552</name>
</gene>
<evidence type="ECO:0008006" key="4">
    <source>
        <dbReference type="Google" id="ProtNLM"/>
    </source>
</evidence>
<dbReference type="SUPFAM" id="SSF54236">
    <property type="entry name" value="Ubiquitin-like"/>
    <property type="match status" value="1"/>
</dbReference>
<accession>I0YPB9</accession>
<dbReference type="AlphaFoldDB" id="I0YPB9"/>
<dbReference type="EMBL" id="AGSI01000016">
    <property type="protein sequence ID" value="EIE20238.1"/>
    <property type="molecule type" value="Genomic_DNA"/>
</dbReference>
<dbReference type="OrthoDB" id="2012870at2759"/>
<evidence type="ECO:0000313" key="3">
    <source>
        <dbReference type="Proteomes" id="UP000007264"/>
    </source>
</evidence>
<comment type="caution">
    <text evidence="2">The sequence shown here is derived from an EMBL/GenBank/DDBJ whole genome shotgun (WGS) entry which is preliminary data.</text>
</comment>
<dbReference type="SUPFAM" id="SSF51197">
    <property type="entry name" value="Clavaminate synthase-like"/>
    <property type="match status" value="1"/>
</dbReference>
<dbReference type="Gene3D" id="3.10.20.90">
    <property type="entry name" value="Phosphatidylinositol 3-kinase Catalytic Subunit, Chain A, domain 1"/>
    <property type="match status" value="1"/>
</dbReference>
<dbReference type="KEGG" id="csl:COCSUDRAFT_67552"/>
<sequence>MTLERVARSVLQGICRSCHLRVHTSTFLQLLEDIPLRQNAQSCSTLQAVKYVRAALEPGASDSPPLAWPQECTIAPGVVTVVRSRPAQDPDRGTPNSKLQVKDRTGTWIDVKLREDEVAVFLGRTAQVASCGLLKASTYRLVGELQKGTGHQNLEFHLRARPDADLNLSKQLEAAGHHLPERHEDGMNDLVRKFSAVLTPPNHTPPNRIQGRGRPSVESMEMRTIPSTDLQRRSRKRVSGELPRAPSPVTRSGKVARTSAGLVNKEHRLCSRGADGAGTSMEEDGGELAAEEAQEGAELAEDVLCVTVDGKGANTSRFITLHMIYEATETEVALRTHPKTSLARLFEVFCDTVGANLSTVKFMYNGERLSGSHTCRQLSNLDEAIFVSDVEC</sequence>
<dbReference type="Proteomes" id="UP000007264">
    <property type="component" value="Unassembled WGS sequence"/>
</dbReference>
<evidence type="ECO:0000256" key="1">
    <source>
        <dbReference type="SAM" id="MobiDB-lite"/>
    </source>
</evidence>
<dbReference type="RefSeq" id="XP_005644782.1">
    <property type="nucleotide sequence ID" value="XM_005644725.1"/>
</dbReference>
<dbReference type="Gene3D" id="2.60.120.330">
    <property type="entry name" value="B-lactam Antibiotic, Isopenicillin N Synthase, Chain"/>
    <property type="match status" value="1"/>
</dbReference>